<keyword evidence="3" id="KW-1185">Reference proteome</keyword>
<protein>
    <submittedName>
        <fullName evidence="2">DUF559 domain-containing protein</fullName>
    </submittedName>
</protein>
<comment type="caution">
    <text evidence="2">The sequence shown here is derived from an EMBL/GenBank/DDBJ whole genome shotgun (WGS) entry which is preliminary data.</text>
</comment>
<dbReference type="InterPro" id="IPR007569">
    <property type="entry name" value="DUF559"/>
</dbReference>
<feature type="domain" description="DUF559" evidence="1">
    <location>
        <begin position="5"/>
        <end position="27"/>
    </location>
</feature>
<dbReference type="Pfam" id="PF04480">
    <property type="entry name" value="DUF559"/>
    <property type="match status" value="1"/>
</dbReference>
<evidence type="ECO:0000313" key="2">
    <source>
        <dbReference type="EMBL" id="NHR07101.1"/>
    </source>
</evidence>
<accession>A0ABX0LBX9</accession>
<dbReference type="RefSeq" id="WP_166452959.1">
    <property type="nucleotide sequence ID" value="NZ_JAAOMA010000028.1"/>
</dbReference>
<dbReference type="EMBL" id="JAAOMA010000028">
    <property type="protein sequence ID" value="NHR07101.1"/>
    <property type="molecule type" value="Genomic_DNA"/>
</dbReference>
<evidence type="ECO:0000259" key="1">
    <source>
        <dbReference type="Pfam" id="PF04480"/>
    </source>
</evidence>
<organism evidence="2 3">
    <name type="scientific">Chromobacterium fluminis</name>
    <dbReference type="NCBI Taxonomy" id="3044269"/>
    <lineage>
        <taxon>Bacteria</taxon>
        <taxon>Pseudomonadati</taxon>
        <taxon>Pseudomonadota</taxon>
        <taxon>Betaproteobacteria</taxon>
        <taxon>Neisseriales</taxon>
        <taxon>Chromobacteriaceae</taxon>
        <taxon>Chromobacterium</taxon>
    </lineage>
</organism>
<reference evidence="2 3" key="1">
    <citation type="submission" date="2020-03" db="EMBL/GenBank/DDBJ databases">
        <title>Draft genome sequence of environmentally isolated cultures.</title>
        <authorList>
            <person name="Wilson H.S."/>
            <person name="De Leon M.E."/>
        </authorList>
    </citation>
    <scope>NUCLEOTIDE SEQUENCE [LARGE SCALE GENOMIC DNA]</scope>
    <source>
        <strain evidence="2 3">HSC-31F16</strain>
    </source>
</reference>
<dbReference type="Proteomes" id="UP001515641">
    <property type="component" value="Unassembled WGS sequence"/>
</dbReference>
<evidence type="ECO:0000313" key="3">
    <source>
        <dbReference type="Proteomes" id="UP001515641"/>
    </source>
</evidence>
<name>A0ABX0LBX9_9NEIS</name>
<sequence>MTPCDAWLQAQGFRITRFWNNDILHNSGCRS</sequence>
<proteinExistence type="predicted"/>
<gene>
    <name evidence="2" type="ORF">HA052_18070</name>
</gene>